<dbReference type="OrthoDB" id="192868at2"/>
<accession>A0A1H9R5L5</accession>
<protein>
    <recommendedName>
        <fullName evidence="2">DUF4234 domain-containing protein</fullName>
    </recommendedName>
</protein>
<evidence type="ECO:0000313" key="3">
    <source>
        <dbReference type="EMBL" id="SER67349.1"/>
    </source>
</evidence>
<feature type="transmembrane region" description="Helical" evidence="1">
    <location>
        <begin position="91"/>
        <end position="114"/>
    </location>
</feature>
<keyword evidence="1" id="KW-0812">Transmembrane</keyword>
<sequence>MFYVEENRNAVTAILLSLVTCGIYQLVILSRIAQDTNTICQGDGEADVASIGKLILLSLVTCGIYGLYWYYKVGERLKNNGPRYNVMINESGIIYLLCAFIPYIGYFVITILLFKNLNALSKAYNYCMNNQQQQGMNNNNKNMF</sequence>
<evidence type="ECO:0000313" key="4">
    <source>
        <dbReference type="Proteomes" id="UP000182471"/>
    </source>
</evidence>
<organism evidence="3 4">
    <name type="scientific">Lachnobacterium bovis</name>
    <dbReference type="NCBI Taxonomy" id="140626"/>
    <lineage>
        <taxon>Bacteria</taxon>
        <taxon>Bacillati</taxon>
        <taxon>Bacillota</taxon>
        <taxon>Clostridia</taxon>
        <taxon>Lachnospirales</taxon>
        <taxon>Lachnospiraceae</taxon>
        <taxon>Lachnobacterium</taxon>
    </lineage>
</organism>
<keyword evidence="4" id="KW-1185">Reference proteome</keyword>
<dbReference type="Pfam" id="PF14018">
    <property type="entry name" value="DUF4234"/>
    <property type="match status" value="2"/>
</dbReference>
<dbReference type="InterPro" id="IPR025328">
    <property type="entry name" value="DUF4234"/>
</dbReference>
<feature type="transmembrane region" description="Helical" evidence="1">
    <location>
        <begin position="12"/>
        <end position="33"/>
    </location>
</feature>
<keyword evidence="1" id="KW-1133">Transmembrane helix</keyword>
<proteinExistence type="predicted"/>
<evidence type="ECO:0000256" key="1">
    <source>
        <dbReference type="SAM" id="Phobius"/>
    </source>
</evidence>
<dbReference type="EMBL" id="FOGW01000007">
    <property type="protein sequence ID" value="SER67349.1"/>
    <property type="molecule type" value="Genomic_DNA"/>
</dbReference>
<feature type="transmembrane region" description="Helical" evidence="1">
    <location>
        <begin position="54"/>
        <end position="71"/>
    </location>
</feature>
<dbReference type="AlphaFoldDB" id="A0A1H9R5L5"/>
<dbReference type="Proteomes" id="UP000182471">
    <property type="component" value="Unassembled WGS sequence"/>
</dbReference>
<feature type="domain" description="DUF4234" evidence="2">
    <location>
        <begin position="8"/>
        <end position="47"/>
    </location>
</feature>
<reference evidence="4" key="1">
    <citation type="submission" date="2016-10" db="EMBL/GenBank/DDBJ databases">
        <authorList>
            <person name="Varghese N."/>
            <person name="Submissions S."/>
        </authorList>
    </citation>
    <scope>NUCLEOTIDE SEQUENCE [LARGE SCALE GENOMIC DNA]</scope>
    <source>
        <strain evidence="4">S1b</strain>
    </source>
</reference>
<gene>
    <name evidence="3" type="ORF">SAMN02910429_00757</name>
</gene>
<keyword evidence="1" id="KW-0472">Membrane</keyword>
<feature type="domain" description="DUF4234" evidence="2">
    <location>
        <begin position="50"/>
        <end position="101"/>
    </location>
</feature>
<evidence type="ECO:0000259" key="2">
    <source>
        <dbReference type="Pfam" id="PF14018"/>
    </source>
</evidence>
<name>A0A1H9R5L5_9FIRM</name>
<dbReference type="RefSeq" id="WP_022750103.1">
    <property type="nucleotide sequence ID" value="NZ_FOGW01000007.1"/>
</dbReference>